<feature type="compositionally biased region" description="Low complexity" evidence="1">
    <location>
        <begin position="51"/>
        <end position="83"/>
    </location>
</feature>
<dbReference type="HOGENOM" id="CLU_486659_0_0_1"/>
<feature type="domain" description="C2H2-type" evidence="2">
    <location>
        <begin position="535"/>
        <end position="556"/>
    </location>
</feature>
<dbReference type="KEGG" id="hir:HETIRDRAFT_390334"/>
<feature type="region of interest" description="Disordered" evidence="1">
    <location>
        <begin position="37"/>
        <end position="125"/>
    </location>
</feature>
<feature type="compositionally biased region" description="Polar residues" evidence="1">
    <location>
        <begin position="95"/>
        <end position="108"/>
    </location>
</feature>
<dbReference type="InterPro" id="IPR013087">
    <property type="entry name" value="Znf_C2H2_type"/>
</dbReference>
<evidence type="ECO:0000256" key="1">
    <source>
        <dbReference type="SAM" id="MobiDB-lite"/>
    </source>
</evidence>
<dbReference type="RefSeq" id="XP_009552142.1">
    <property type="nucleotide sequence ID" value="XM_009553847.1"/>
</dbReference>
<dbReference type="InParanoid" id="W4JR15"/>
<feature type="domain" description="C2H2-type" evidence="2">
    <location>
        <begin position="493"/>
        <end position="515"/>
    </location>
</feature>
<reference evidence="3 4" key="1">
    <citation type="journal article" date="2012" name="New Phytol.">
        <title>Insight into trade-off between wood decay and parasitism from the genome of a fungal forest pathogen.</title>
        <authorList>
            <person name="Olson A."/>
            <person name="Aerts A."/>
            <person name="Asiegbu F."/>
            <person name="Belbahri L."/>
            <person name="Bouzid O."/>
            <person name="Broberg A."/>
            <person name="Canback B."/>
            <person name="Coutinho P.M."/>
            <person name="Cullen D."/>
            <person name="Dalman K."/>
            <person name="Deflorio G."/>
            <person name="van Diepen L.T."/>
            <person name="Dunand C."/>
            <person name="Duplessis S."/>
            <person name="Durling M."/>
            <person name="Gonthier P."/>
            <person name="Grimwood J."/>
            <person name="Fossdal C.G."/>
            <person name="Hansson D."/>
            <person name="Henrissat B."/>
            <person name="Hietala A."/>
            <person name="Himmelstrand K."/>
            <person name="Hoffmeister D."/>
            <person name="Hogberg N."/>
            <person name="James T.Y."/>
            <person name="Karlsson M."/>
            <person name="Kohler A."/>
            <person name="Kues U."/>
            <person name="Lee Y.H."/>
            <person name="Lin Y.C."/>
            <person name="Lind M."/>
            <person name="Lindquist E."/>
            <person name="Lombard V."/>
            <person name="Lucas S."/>
            <person name="Lunden K."/>
            <person name="Morin E."/>
            <person name="Murat C."/>
            <person name="Park J."/>
            <person name="Raffaello T."/>
            <person name="Rouze P."/>
            <person name="Salamov A."/>
            <person name="Schmutz J."/>
            <person name="Solheim H."/>
            <person name="Stahlberg J."/>
            <person name="Velez H."/>
            <person name="de Vries R.P."/>
            <person name="Wiebenga A."/>
            <person name="Woodward S."/>
            <person name="Yakovlev I."/>
            <person name="Garbelotto M."/>
            <person name="Martin F."/>
            <person name="Grigoriev I.V."/>
            <person name="Stenlid J."/>
        </authorList>
    </citation>
    <scope>NUCLEOTIDE SEQUENCE [LARGE SCALE GENOMIC DNA]</scope>
    <source>
        <strain evidence="3 4">TC 32-1</strain>
    </source>
</reference>
<organism evidence="3 4">
    <name type="scientific">Heterobasidion irregulare (strain TC 32-1)</name>
    <dbReference type="NCBI Taxonomy" id="747525"/>
    <lineage>
        <taxon>Eukaryota</taxon>
        <taxon>Fungi</taxon>
        <taxon>Dikarya</taxon>
        <taxon>Basidiomycota</taxon>
        <taxon>Agaricomycotina</taxon>
        <taxon>Agaricomycetes</taxon>
        <taxon>Russulales</taxon>
        <taxon>Bondarzewiaceae</taxon>
        <taxon>Heterobasidion</taxon>
        <taxon>Heterobasidion annosum species complex</taxon>
    </lineage>
</organism>
<name>W4JR15_HETIT</name>
<dbReference type="EMBL" id="KI925465">
    <property type="protein sequence ID" value="ETW75904.1"/>
    <property type="molecule type" value="Genomic_DNA"/>
</dbReference>
<protein>
    <recommendedName>
        <fullName evidence="2">C2H2-type domain-containing protein</fullName>
    </recommendedName>
</protein>
<gene>
    <name evidence="3" type="ORF">HETIRDRAFT_390334</name>
</gene>
<evidence type="ECO:0000313" key="3">
    <source>
        <dbReference type="EMBL" id="ETW75904.1"/>
    </source>
</evidence>
<dbReference type="PROSITE" id="PS00028">
    <property type="entry name" value="ZINC_FINGER_C2H2_1"/>
    <property type="match status" value="2"/>
</dbReference>
<accession>W4JR15</accession>
<dbReference type="AlphaFoldDB" id="W4JR15"/>
<evidence type="ECO:0000259" key="2">
    <source>
        <dbReference type="PROSITE" id="PS00028"/>
    </source>
</evidence>
<keyword evidence="4" id="KW-1185">Reference proteome</keyword>
<dbReference type="Proteomes" id="UP000030671">
    <property type="component" value="Unassembled WGS sequence"/>
</dbReference>
<proteinExistence type="predicted"/>
<evidence type="ECO:0000313" key="4">
    <source>
        <dbReference type="Proteomes" id="UP000030671"/>
    </source>
</evidence>
<dbReference type="GeneID" id="20672446"/>
<sequence length="560" mass="61228">MSQDLESFTASDRYSLCRAYVYLCTLFPKPSPSFPVIHAGGESDEEPAGFSVSSPTSSQYSSATSTATSSPSPASPSSLESPALPNDVTLPPASQDLSKVATASATCESRNLSPSPDLPSRPRSAYNDVLSQPEVEDAYVAVQHMPQSTPPTSYSTPCEMPVVSSTSLGKRQANNIAWYPSKSRRTEDMCMPKQVLLTALPETGLSRFPGTDEHDEGHALDTYNHISGDAAHMEQFHAGGLVPDNVQLLGRGPFPSPLSQAPWLTEDWAWKNVPQMSYHQFFDAIAPASHDGPEGHYDVTETTQSMLQMFEAGFHDVPPMFEAEEFDSELETYEGRRSSNAAQEGQYDIQQTFCGGQQAFFNETETAYDDRDSQSDSLQIFGDASETFYPSIQSVQSVLDDTLLNDAQENGYDALPIHHEASRSFENIEPTPSAAEYANGDVAQFDVPQFVQDALHPFRGVPQGVAKALPIVVPPPPNPRRNQTPYLSGEHNCHPCRLGFNARGDVARHEGTAKHDRRMRQLNPNAESKLRLAWCNVCGGAFANAYTVSKHKATQHVESV</sequence>